<protein>
    <submittedName>
        <fullName evidence="10">Carbohydrate ABC transporter permease</fullName>
    </submittedName>
</protein>
<keyword evidence="7 8" id="KW-0472">Membrane</keyword>
<sequence length="277" mass="30849">MAHNRPKRRLARTLRAIASWLVALVVFFPILWMLVTSFKSELEAFSMPPHFVFSPTLENYREILSRANYLHYAWNSIVTAGGATLLGMAVAVPAAYAFAYHPTKRTKDVLLWMLSTKMLPGVGVLVPIYLICRDLDMLDSRLALVIIFALINLPIMVWMIYTYFRDIPYDILEAARMDGAGTWQTMFRVLIPVSRGGLASTALLCLILSWNEAFWSLNLTTSSAAPLTALVASFSSPEGLFWAKLSAVSTLACAPILVLGWLSQRQLVRGLTFGAVK</sequence>
<keyword evidence="4" id="KW-1003">Cell membrane</keyword>
<keyword evidence="5 8" id="KW-0812">Transmembrane</keyword>
<dbReference type="Gene3D" id="1.10.3720.10">
    <property type="entry name" value="MetI-like"/>
    <property type="match status" value="1"/>
</dbReference>
<name>A0A7X5ZJR8_9GAMM</name>
<dbReference type="RefSeq" id="WP_166950329.1">
    <property type="nucleotide sequence ID" value="NZ_JAARLZ010000009.1"/>
</dbReference>
<gene>
    <name evidence="10" type="ORF">HBF25_16575</name>
</gene>
<dbReference type="Proteomes" id="UP000490980">
    <property type="component" value="Unassembled WGS sequence"/>
</dbReference>
<dbReference type="GO" id="GO:0005886">
    <property type="term" value="C:plasma membrane"/>
    <property type="evidence" value="ECO:0007669"/>
    <property type="project" value="UniProtKB-SubCell"/>
</dbReference>
<dbReference type="Pfam" id="PF00528">
    <property type="entry name" value="BPD_transp_1"/>
    <property type="match status" value="1"/>
</dbReference>
<accession>A0A7X5ZJR8</accession>
<keyword evidence="6 8" id="KW-1133">Transmembrane helix</keyword>
<dbReference type="GO" id="GO:0055085">
    <property type="term" value="P:transmembrane transport"/>
    <property type="evidence" value="ECO:0007669"/>
    <property type="project" value="InterPro"/>
</dbReference>
<evidence type="ECO:0000256" key="4">
    <source>
        <dbReference type="ARBA" id="ARBA00022475"/>
    </source>
</evidence>
<evidence type="ECO:0000256" key="2">
    <source>
        <dbReference type="ARBA" id="ARBA00009047"/>
    </source>
</evidence>
<feature type="transmembrane region" description="Helical" evidence="8">
    <location>
        <begin position="241"/>
        <end position="262"/>
    </location>
</feature>
<evidence type="ECO:0000313" key="11">
    <source>
        <dbReference type="Proteomes" id="UP000490980"/>
    </source>
</evidence>
<dbReference type="InterPro" id="IPR035906">
    <property type="entry name" value="MetI-like_sf"/>
</dbReference>
<feature type="transmembrane region" description="Helical" evidence="8">
    <location>
        <begin position="142"/>
        <end position="164"/>
    </location>
</feature>
<comment type="caution">
    <text evidence="10">The sequence shown here is derived from an EMBL/GenBank/DDBJ whole genome shotgun (WGS) entry which is preliminary data.</text>
</comment>
<dbReference type="InterPro" id="IPR050901">
    <property type="entry name" value="BP-dep_ABC_trans_perm"/>
</dbReference>
<feature type="transmembrane region" description="Helical" evidence="8">
    <location>
        <begin position="72"/>
        <end position="98"/>
    </location>
</feature>
<dbReference type="EMBL" id="JAARLZ010000009">
    <property type="protein sequence ID" value="NII08000.1"/>
    <property type="molecule type" value="Genomic_DNA"/>
</dbReference>
<feature type="transmembrane region" description="Helical" evidence="8">
    <location>
        <begin position="185"/>
        <end position="210"/>
    </location>
</feature>
<feature type="domain" description="ABC transmembrane type-1" evidence="9">
    <location>
        <begin position="73"/>
        <end position="263"/>
    </location>
</feature>
<comment type="similarity">
    <text evidence="2">Belongs to the binding-protein-dependent transport system permease family. MalFG subfamily.</text>
</comment>
<evidence type="ECO:0000256" key="3">
    <source>
        <dbReference type="ARBA" id="ARBA00022448"/>
    </source>
</evidence>
<dbReference type="InterPro" id="IPR000515">
    <property type="entry name" value="MetI-like"/>
</dbReference>
<organism evidence="10 11">
    <name type="scientific">Luteibacter anthropi</name>
    <dbReference type="NCBI Taxonomy" id="564369"/>
    <lineage>
        <taxon>Bacteria</taxon>
        <taxon>Pseudomonadati</taxon>
        <taxon>Pseudomonadota</taxon>
        <taxon>Gammaproteobacteria</taxon>
        <taxon>Lysobacterales</taxon>
        <taxon>Rhodanobacteraceae</taxon>
        <taxon>Luteibacter</taxon>
    </lineage>
</organism>
<evidence type="ECO:0000256" key="6">
    <source>
        <dbReference type="ARBA" id="ARBA00022989"/>
    </source>
</evidence>
<dbReference type="PROSITE" id="PS50928">
    <property type="entry name" value="ABC_TM1"/>
    <property type="match status" value="1"/>
</dbReference>
<evidence type="ECO:0000313" key="10">
    <source>
        <dbReference type="EMBL" id="NII08000.1"/>
    </source>
</evidence>
<evidence type="ECO:0000259" key="9">
    <source>
        <dbReference type="PROSITE" id="PS50928"/>
    </source>
</evidence>
<dbReference type="CDD" id="cd06261">
    <property type="entry name" value="TM_PBP2"/>
    <property type="match status" value="1"/>
</dbReference>
<evidence type="ECO:0000256" key="1">
    <source>
        <dbReference type="ARBA" id="ARBA00004651"/>
    </source>
</evidence>
<dbReference type="AlphaFoldDB" id="A0A7X5ZJR8"/>
<proteinExistence type="inferred from homology"/>
<feature type="transmembrane region" description="Helical" evidence="8">
    <location>
        <begin position="110"/>
        <end position="130"/>
    </location>
</feature>
<comment type="subcellular location">
    <subcellularLocation>
        <location evidence="1 8">Cell membrane</location>
        <topology evidence="1 8">Multi-pass membrane protein</topology>
    </subcellularLocation>
</comment>
<evidence type="ECO:0000256" key="5">
    <source>
        <dbReference type="ARBA" id="ARBA00022692"/>
    </source>
</evidence>
<evidence type="ECO:0000256" key="7">
    <source>
        <dbReference type="ARBA" id="ARBA00023136"/>
    </source>
</evidence>
<reference evidence="10 11" key="1">
    <citation type="submission" date="2020-03" db="EMBL/GenBank/DDBJ databases">
        <authorList>
            <person name="Lai Q."/>
        </authorList>
    </citation>
    <scope>NUCLEOTIDE SEQUENCE [LARGE SCALE GENOMIC DNA]</scope>
    <source>
        <strain evidence="10 11">CCUG 25036</strain>
    </source>
</reference>
<keyword evidence="11" id="KW-1185">Reference proteome</keyword>
<dbReference type="PANTHER" id="PTHR32243:SF18">
    <property type="entry name" value="INNER MEMBRANE ABC TRANSPORTER PERMEASE PROTEIN YCJP"/>
    <property type="match status" value="1"/>
</dbReference>
<keyword evidence="3 8" id="KW-0813">Transport</keyword>
<dbReference type="PANTHER" id="PTHR32243">
    <property type="entry name" value="MALTOSE TRANSPORT SYSTEM PERMEASE-RELATED"/>
    <property type="match status" value="1"/>
</dbReference>
<dbReference type="SUPFAM" id="SSF161098">
    <property type="entry name" value="MetI-like"/>
    <property type="match status" value="1"/>
</dbReference>
<feature type="transmembrane region" description="Helical" evidence="8">
    <location>
        <begin position="12"/>
        <end position="35"/>
    </location>
</feature>
<evidence type="ECO:0000256" key="8">
    <source>
        <dbReference type="RuleBase" id="RU363032"/>
    </source>
</evidence>